<dbReference type="InterPro" id="IPR000760">
    <property type="entry name" value="Inositol_monophosphatase-like"/>
</dbReference>
<dbReference type="PRINTS" id="PR00377">
    <property type="entry name" value="IMPHPHTASES"/>
</dbReference>
<name>A0ABP8EGL6_9MICO</name>
<protein>
    <submittedName>
        <fullName evidence="1">Bifunctional fructose-bisphosphatase/inositol-phosphate phosphatase</fullName>
    </submittedName>
</protein>
<sequence length="292" mass="30606">MSAAGQVSAVTERHRGNDLVPYRAPRPVMDPEVSPVLAALAHAAVAGVNEAWENHGRRELVEEVKMGADGTATYRIDAIVEDRIAQAATDHHVNLLSEEIGFLDGGHAATLVVDPLDGSANAAAGVPLSCFSAALFVDGEPREALNVWLENGHSVWARADTPVPYRTSGTSSLTSAAVGLLRPKVHSGGDSTAAWLRVSAVTSRVRILSSSCLEAMLVAEGSIDAFADPGSQTHRLMDLAAALLFVPAAGGAVIDAFGQQIEFDTDLTRRWSGVIAATPELAEEMAQVIVGE</sequence>
<dbReference type="Gene3D" id="3.30.540.10">
    <property type="entry name" value="Fructose-1,6-Bisphosphatase, subunit A, domain 1"/>
    <property type="match status" value="1"/>
</dbReference>
<dbReference type="Gene3D" id="3.40.190.80">
    <property type="match status" value="1"/>
</dbReference>
<dbReference type="PANTHER" id="PTHR20854:SF4">
    <property type="entry name" value="INOSITOL-1-MONOPHOSPHATASE-RELATED"/>
    <property type="match status" value="1"/>
</dbReference>
<dbReference type="SUPFAM" id="SSF56655">
    <property type="entry name" value="Carbohydrate phosphatase"/>
    <property type="match status" value="1"/>
</dbReference>
<dbReference type="EMBL" id="BAABAZ010000004">
    <property type="protein sequence ID" value="GAA4283005.1"/>
    <property type="molecule type" value="Genomic_DNA"/>
</dbReference>
<proteinExistence type="predicted"/>
<dbReference type="PANTHER" id="PTHR20854">
    <property type="entry name" value="INOSITOL MONOPHOSPHATASE"/>
    <property type="match status" value="1"/>
</dbReference>
<accession>A0ABP8EGL6</accession>
<reference evidence="2" key="1">
    <citation type="journal article" date="2019" name="Int. J. Syst. Evol. Microbiol.">
        <title>The Global Catalogue of Microorganisms (GCM) 10K type strain sequencing project: providing services to taxonomists for standard genome sequencing and annotation.</title>
        <authorList>
            <consortium name="The Broad Institute Genomics Platform"/>
            <consortium name="The Broad Institute Genome Sequencing Center for Infectious Disease"/>
            <person name="Wu L."/>
            <person name="Ma J."/>
        </authorList>
    </citation>
    <scope>NUCLEOTIDE SEQUENCE [LARGE SCALE GENOMIC DNA]</scope>
    <source>
        <strain evidence="2">JCM 17458</strain>
    </source>
</reference>
<organism evidence="1 2">
    <name type="scientific">Brevibacterium daeguense</name>
    <dbReference type="NCBI Taxonomy" id="909936"/>
    <lineage>
        <taxon>Bacteria</taxon>
        <taxon>Bacillati</taxon>
        <taxon>Actinomycetota</taxon>
        <taxon>Actinomycetes</taxon>
        <taxon>Micrococcales</taxon>
        <taxon>Brevibacteriaceae</taxon>
        <taxon>Brevibacterium</taxon>
    </lineage>
</organism>
<dbReference type="RefSeq" id="WP_236864648.1">
    <property type="nucleotide sequence ID" value="NZ_BAABAZ010000004.1"/>
</dbReference>
<dbReference type="Pfam" id="PF00459">
    <property type="entry name" value="Inositol_P"/>
    <property type="match status" value="1"/>
</dbReference>
<evidence type="ECO:0000313" key="2">
    <source>
        <dbReference type="Proteomes" id="UP001501586"/>
    </source>
</evidence>
<gene>
    <name evidence="1" type="ORF">GCM10022261_05360</name>
</gene>
<comment type="caution">
    <text evidence="1">The sequence shown here is derived from an EMBL/GenBank/DDBJ whole genome shotgun (WGS) entry which is preliminary data.</text>
</comment>
<dbReference type="Proteomes" id="UP001501586">
    <property type="component" value="Unassembled WGS sequence"/>
</dbReference>
<evidence type="ECO:0000313" key="1">
    <source>
        <dbReference type="EMBL" id="GAA4283005.1"/>
    </source>
</evidence>
<keyword evidence="2" id="KW-1185">Reference proteome</keyword>